<dbReference type="InterPro" id="IPR023827">
    <property type="entry name" value="Peptidase_S8_Asp-AS"/>
</dbReference>
<dbReference type="InterPro" id="IPR036852">
    <property type="entry name" value="Peptidase_S8/S53_dom_sf"/>
</dbReference>
<evidence type="ECO:0000256" key="1">
    <source>
        <dbReference type="ARBA" id="ARBA00011073"/>
    </source>
</evidence>
<evidence type="ECO:0000313" key="9">
    <source>
        <dbReference type="EMBL" id="MFC7606230.1"/>
    </source>
</evidence>
<keyword evidence="7" id="KW-0732">Signal</keyword>
<comment type="similarity">
    <text evidence="1 5">Belongs to the peptidase S8 family.</text>
</comment>
<keyword evidence="10" id="KW-1185">Reference proteome</keyword>
<name>A0ABW2TDV3_9ACTN</name>
<feature type="active site" description="Charge relay system" evidence="5">
    <location>
        <position position="214"/>
    </location>
</feature>
<dbReference type="InterPro" id="IPR000209">
    <property type="entry name" value="Peptidase_S8/S53_dom"/>
</dbReference>
<dbReference type="PROSITE" id="PS51892">
    <property type="entry name" value="SUBTILASE"/>
    <property type="match status" value="1"/>
</dbReference>
<evidence type="ECO:0000256" key="2">
    <source>
        <dbReference type="ARBA" id="ARBA00022670"/>
    </source>
</evidence>
<feature type="region of interest" description="Disordered" evidence="6">
    <location>
        <begin position="451"/>
        <end position="521"/>
    </location>
</feature>
<evidence type="ECO:0000313" key="10">
    <source>
        <dbReference type="Proteomes" id="UP001596514"/>
    </source>
</evidence>
<proteinExistence type="inferred from homology"/>
<comment type="caution">
    <text evidence="9">The sequence shown here is derived from an EMBL/GenBank/DDBJ whole genome shotgun (WGS) entry which is preliminary data.</text>
</comment>
<feature type="compositionally biased region" description="Low complexity" evidence="6">
    <location>
        <begin position="470"/>
        <end position="481"/>
    </location>
</feature>
<protein>
    <submittedName>
        <fullName evidence="9">S8 family serine peptidase</fullName>
    </submittedName>
</protein>
<gene>
    <name evidence="9" type="ORF">ACFQVD_39630</name>
</gene>
<dbReference type="SUPFAM" id="SSF52743">
    <property type="entry name" value="Subtilisin-like"/>
    <property type="match status" value="1"/>
</dbReference>
<accession>A0ABW2TDV3</accession>
<keyword evidence="4 5" id="KW-0720">Serine protease</keyword>
<dbReference type="PRINTS" id="PR00723">
    <property type="entry name" value="SUBTILISIN"/>
</dbReference>
<evidence type="ECO:0000259" key="8">
    <source>
        <dbReference type="Pfam" id="PF00082"/>
    </source>
</evidence>
<dbReference type="PANTHER" id="PTHR43806">
    <property type="entry name" value="PEPTIDASE S8"/>
    <property type="match status" value="1"/>
</dbReference>
<keyword evidence="3 5" id="KW-0378">Hydrolase</keyword>
<organism evidence="9 10">
    <name type="scientific">Streptosporangium amethystogenes subsp. fukuiense</name>
    <dbReference type="NCBI Taxonomy" id="698418"/>
    <lineage>
        <taxon>Bacteria</taxon>
        <taxon>Bacillati</taxon>
        <taxon>Actinomycetota</taxon>
        <taxon>Actinomycetes</taxon>
        <taxon>Streptosporangiales</taxon>
        <taxon>Streptosporangiaceae</taxon>
        <taxon>Streptosporangium</taxon>
    </lineage>
</organism>
<feature type="domain" description="Peptidase S8/S53" evidence="8">
    <location>
        <begin position="142"/>
        <end position="429"/>
    </location>
</feature>
<dbReference type="PANTHER" id="PTHR43806:SF11">
    <property type="entry name" value="CEREVISIN-RELATED"/>
    <property type="match status" value="1"/>
</dbReference>
<dbReference type="InterPro" id="IPR022398">
    <property type="entry name" value="Peptidase_S8_His-AS"/>
</dbReference>
<dbReference type="Pfam" id="PF00082">
    <property type="entry name" value="Peptidase_S8"/>
    <property type="match status" value="1"/>
</dbReference>
<feature type="chain" id="PRO_5045850668" evidence="7">
    <location>
        <begin position="30"/>
        <end position="649"/>
    </location>
</feature>
<dbReference type="Proteomes" id="UP001596514">
    <property type="component" value="Unassembled WGS sequence"/>
</dbReference>
<feature type="signal peptide" evidence="7">
    <location>
        <begin position="1"/>
        <end position="29"/>
    </location>
</feature>
<evidence type="ECO:0000256" key="4">
    <source>
        <dbReference type="ARBA" id="ARBA00022825"/>
    </source>
</evidence>
<dbReference type="InterPro" id="IPR015500">
    <property type="entry name" value="Peptidase_S8_subtilisin-rel"/>
</dbReference>
<feature type="active site" description="Charge relay system" evidence="5">
    <location>
        <position position="396"/>
    </location>
</feature>
<dbReference type="PROSITE" id="PS00137">
    <property type="entry name" value="SUBTILASE_HIS"/>
    <property type="match status" value="1"/>
</dbReference>
<dbReference type="InterPro" id="IPR050131">
    <property type="entry name" value="Peptidase_S8_subtilisin-like"/>
</dbReference>
<dbReference type="Gene3D" id="3.40.50.200">
    <property type="entry name" value="Peptidase S8/S53 domain"/>
    <property type="match status" value="1"/>
</dbReference>
<feature type="compositionally biased region" description="Pro residues" evidence="6">
    <location>
        <begin position="482"/>
        <end position="496"/>
    </location>
</feature>
<sequence>MRLRRLTAGAIALTAVWATLVATPVSALAAGPPPSAGPAIDPAVTAGVASGERVRAIVGVAEGQSVASVARSAEAASPETGVLPGSGTETFFVMNVDGPTLAALGGDRRVASVHEDRLSAPALASTTKVIGADRAYLAGATGAGQNIAILDSGIDRDHPFLAGRIVAEACFSHNAEEWRSRTLCPDGSTRQVGPGSADAETAQCVGPRGNLCGHGTHVAGIAAGKRFGKERANGVAPGAGIIAIQVFSRFLDEEQCGKGKAPCVLAWASDQLRALDYVIDLTRTHRIAAATMSVSQPGDNPYDENETCDVEPVSEEIAELLKLGVPTVIASGNGGYEGRVSVPGCVRKAVTVGATNDRDAMAPFSNRGILLDLLAPGVGVRSSVPGGGWATRSGTSMAAAHVAGAFALLRERSPEASPAELLARLQDTGKAVTYRNRGSDVTTKRIEVHAALGPAPSATPTPSPTPTATPSPSATPTTAPATSPPTTTPAATPSPDPTGTDAGPATPDPLPEAGTCRRGGGTKALTSARWAFELRRGSGRLSDLTLSCYLSLAQKGSKVFPEVTASGSLGSAYRVLKGRAGKAALDRELLAAWLNWAHGAYDGSSRVRGTTTLKSAIAAAERQRLNGKATGVQVAAATGYLQKHVNRAR</sequence>
<reference evidence="10" key="1">
    <citation type="journal article" date="2019" name="Int. J. Syst. Evol. Microbiol.">
        <title>The Global Catalogue of Microorganisms (GCM) 10K type strain sequencing project: providing services to taxonomists for standard genome sequencing and annotation.</title>
        <authorList>
            <consortium name="The Broad Institute Genomics Platform"/>
            <consortium name="The Broad Institute Genome Sequencing Center for Infectious Disease"/>
            <person name="Wu L."/>
            <person name="Ma J."/>
        </authorList>
    </citation>
    <scope>NUCLEOTIDE SEQUENCE [LARGE SCALE GENOMIC DNA]</scope>
    <source>
        <strain evidence="10">JCM 10083</strain>
    </source>
</reference>
<evidence type="ECO:0000256" key="6">
    <source>
        <dbReference type="SAM" id="MobiDB-lite"/>
    </source>
</evidence>
<evidence type="ECO:0000256" key="5">
    <source>
        <dbReference type="PROSITE-ProRule" id="PRU01240"/>
    </source>
</evidence>
<dbReference type="EMBL" id="JBHTEE010000001">
    <property type="protein sequence ID" value="MFC7606230.1"/>
    <property type="molecule type" value="Genomic_DNA"/>
</dbReference>
<dbReference type="PROSITE" id="PS00136">
    <property type="entry name" value="SUBTILASE_ASP"/>
    <property type="match status" value="1"/>
</dbReference>
<evidence type="ECO:0000256" key="7">
    <source>
        <dbReference type="SAM" id="SignalP"/>
    </source>
</evidence>
<feature type="compositionally biased region" description="Pro residues" evidence="6">
    <location>
        <begin position="457"/>
        <end position="469"/>
    </location>
</feature>
<feature type="active site" description="Charge relay system" evidence="5">
    <location>
        <position position="151"/>
    </location>
</feature>
<dbReference type="RefSeq" id="WP_343973031.1">
    <property type="nucleotide sequence ID" value="NZ_BAAAGK010000098.1"/>
</dbReference>
<keyword evidence="2 5" id="KW-0645">Protease</keyword>
<evidence type="ECO:0000256" key="3">
    <source>
        <dbReference type="ARBA" id="ARBA00022801"/>
    </source>
</evidence>